<name>A0A4Y2R4H7_ARAVE</name>
<reference evidence="1 2" key="1">
    <citation type="journal article" date="2019" name="Sci. Rep.">
        <title>Orb-weaving spider Araneus ventricosus genome elucidates the spidroin gene catalogue.</title>
        <authorList>
            <person name="Kono N."/>
            <person name="Nakamura H."/>
            <person name="Ohtoshi R."/>
            <person name="Moran D.A.P."/>
            <person name="Shinohara A."/>
            <person name="Yoshida Y."/>
            <person name="Fujiwara M."/>
            <person name="Mori M."/>
            <person name="Tomita M."/>
            <person name="Arakawa K."/>
        </authorList>
    </citation>
    <scope>NUCLEOTIDE SEQUENCE [LARGE SCALE GENOMIC DNA]</scope>
</reference>
<accession>A0A4Y2R4H7</accession>
<dbReference type="EMBL" id="BGPR01015716">
    <property type="protein sequence ID" value="GBN70346.1"/>
    <property type="molecule type" value="Genomic_DNA"/>
</dbReference>
<dbReference type="AlphaFoldDB" id="A0A4Y2R4H7"/>
<organism evidence="1 2">
    <name type="scientific">Araneus ventricosus</name>
    <name type="common">Orbweaver spider</name>
    <name type="synonym">Epeira ventricosa</name>
    <dbReference type="NCBI Taxonomy" id="182803"/>
    <lineage>
        <taxon>Eukaryota</taxon>
        <taxon>Metazoa</taxon>
        <taxon>Ecdysozoa</taxon>
        <taxon>Arthropoda</taxon>
        <taxon>Chelicerata</taxon>
        <taxon>Arachnida</taxon>
        <taxon>Araneae</taxon>
        <taxon>Araneomorphae</taxon>
        <taxon>Entelegynae</taxon>
        <taxon>Araneoidea</taxon>
        <taxon>Araneidae</taxon>
        <taxon>Araneus</taxon>
    </lineage>
</organism>
<comment type="caution">
    <text evidence="1">The sequence shown here is derived from an EMBL/GenBank/DDBJ whole genome shotgun (WGS) entry which is preliminary data.</text>
</comment>
<keyword evidence="2" id="KW-1185">Reference proteome</keyword>
<proteinExistence type="predicted"/>
<evidence type="ECO:0000313" key="2">
    <source>
        <dbReference type="Proteomes" id="UP000499080"/>
    </source>
</evidence>
<sequence>MEWKGEQHPPLGQRPHRYFIHESEIDELIKDKLFDANLSDDEDVIPPSFKDAMDSIENLRTHFFCQKNSEDNIQ</sequence>
<evidence type="ECO:0000313" key="1">
    <source>
        <dbReference type="EMBL" id="GBN70346.1"/>
    </source>
</evidence>
<dbReference type="OrthoDB" id="9909311at2759"/>
<gene>
    <name evidence="1" type="ORF">AVEN_196072_1</name>
</gene>
<dbReference type="Proteomes" id="UP000499080">
    <property type="component" value="Unassembled WGS sequence"/>
</dbReference>
<protein>
    <submittedName>
        <fullName evidence="1">Uncharacterized protein</fullName>
    </submittedName>
</protein>